<evidence type="ECO:0000259" key="1">
    <source>
        <dbReference type="Pfam" id="PF13490"/>
    </source>
</evidence>
<protein>
    <submittedName>
        <fullName evidence="2">Putative zinc-finger</fullName>
    </submittedName>
</protein>
<dbReference type="EMBL" id="FOUR01000001">
    <property type="protein sequence ID" value="SFM56663.1"/>
    <property type="molecule type" value="Genomic_DNA"/>
</dbReference>
<organism evidence="2 3">
    <name type="scientific">Marinobacter pelagius</name>
    <dbReference type="NCBI Taxonomy" id="379482"/>
    <lineage>
        <taxon>Bacteria</taxon>
        <taxon>Pseudomonadati</taxon>
        <taxon>Pseudomonadota</taxon>
        <taxon>Gammaproteobacteria</taxon>
        <taxon>Pseudomonadales</taxon>
        <taxon>Marinobacteraceae</taxon>
        <taxon>Marinobacter</taxon>
    </lineage>
</organism>
<dbReference type="GO" id="GO:0008270">
    <property type="term" value="F:zinc ion binding"/>
    <property type="evidence" value="ECO:0007669"/>
    <property type="project" value="UniProtKB-KW"/>
</dbReference>
<gene>
    <name evidence="2" type="ORF">SAMN04487961_0720</name>
</gene>
<evidence type="ECO:0000313" key="2">
    <source>
        <dbReference type="EMBL" id="SFM56663.1"/>
    </source>
</evidence>
<dbReference type="AlphaFoldDB" id="A0A1I4RXE6"/>
<dbReference type="RefSeq" id="WP_091998731.1">
    <property type="nucleotide sequence ID" value="NZ_FOUR01000001.1"/>
</dbReference>
<proteinExistence type="predicted"/>
<dbReference type="Pfam" id="PF13490">
    <property type="entry name" value="zf-HC2"/>
    <property type="match status" value="1"/>
</dbReference>
<keyword evidence="3" id="KW-1185">Reference proteome</keyword>
<dbReference type="Proteomes" id="UP000199339">
    <property type="component" value="Unassembled WGS sequence"/>
</dbReference>
<dbReference type="OrthoDB" id="8374021at2"/>
<keyword evidence="2" id="KW-0479">Metal-binding</keyword>
<reference evidence="3" key="1">
    <citation type="submission" date="2016-10" db="EMBL/GenBank/DDBJ databases">
        <authorList>
            <person name="Varghese N."/>
            <person name="Submissions S."/>
        </authorList>
    </citation>
    <scope>NUCLEOTIDE SEQUENCE [LARGE SCALE GENOMIC DNA]</scope>
    <source>
        <strain evidence="3">CGMCC 1.6775</strain>
    </source>
</reference>
<sequence length="86" mass="9996">MLMCRDLAEIASDYIDGELSARQNLSVKMHLMMCQDCRTFIGNLRASTRLMQAHSSGHPDEELLRRIDERISEALKTRRTRDNDEE</sequence>
<keyword evidence="2" id="KW-0862">Zinc</keyword>
<keyword evidence="2" id="KW-0863">Zinc-finger</keyword>
<dbReference type="InterPro" id="IPR041916">
    <property type="entry name" value="Anti_sigma_zinc_sf"/>
</dbReference>
<accession>A0A1I4RXE6</accession>
<name>A0A1I4RXE6_9GAMM</name>
<evidence type="ECO:0000313" key="3">
    <source>
        <dbReference type="Proteomes" id="UP000199339"/>
    </source>
</evidence>
<dbReference type="InterPro" id="IPR027383">
    <property type="entry name" value="Znf_put"/>
</dbReference>
<dbReference type="Gene3D" id="1.10.10.1320">
    <property type="entry name" value="Anti-sigma factor, zinc-finger domain"/>
    <property type="match status" value="1"/>
</dbReference>
<feature type="domain" description="Putative zinc-finger" evidence="1">
    <location>
        <begin position="4"/>
        <end position="38"/>
    </location>
</feature>